<dbReference type="Gene3D" id="1.10.486.10">
    <property type="entry name" value="PCRA, domain 4"/>
    <property type="match status" value="1"/>
</dbReference>
<organism evidence="14 15">
    <name type="scientific">Apatococcus fuscideae</name>
    <dbReference type="NCBI Taxonomy" id="2026836"/>
    <lineage>
        <taxon>Eukaryota</taxon>
        <taxon>Viridiplantae</taxon>
        <taxon>Chlorophyta</taxon>
        <taxon>core chlorophytes</taxon>
        <taxon>Trebouxiophyceae</taxon>
        <taxon>Chlorellales</taxon>
        <taxon>Chlorellaceae</taxon>
        <taxon>Apatococcus</taxon>
    </lineage>
</organism>
<reference evidence="14 15" key="1">
    <citation type="journal article" date="2024" name="Nat. Commun.">
        <title>Phylogenomics reveals the evolutionary origins of lichenization in chlorophyte algae.</title>
        <authorList>
            <person name="Puginier C."/>
            <person name="Libourel C."/>
            <person name="Otte J."/>
            <person name="Skaloud P."/>
            <person name="Haon M."/>
            <person name="Grisel S."/>
            <person name="Petersen M."/>
            <person name="Berrin J.G."/>
            <person name="Delaux P.M."/>
            <person name="Dal Grande F."/>
            <person name="Keller J."/>
        </authorList>
    </citation>
    <scope>NUCLEOTIDE SEQUENCE [LARGE SCALE GENOMIC DNA]</scope>
    <source>
        <strain evidence="14 15">SAG 2523</strain>
    </source>
</reference>
<protein>
    <recommendedName>
        <fullName evidence="9">DNA 3'-5' helicase</fullName>
        <ecNumber evidence="9">5.6.2.4</ecNumber>
    </recommendedName>
</protein>
<dbReference type="GO" id="GO:0003677">
    <property type="term" value="F:DNA binding"/>
    <property type="evidence" value="ECO:0007669"/>
    <property type="project" value="UniProtKB-KW"/>
</dbReference>
<evidence type="ECO:0000259" key="12">
    <source>
        <dbReference type="PROSITE" id="PS51198"/>
    </source>
</evidence>
<comment type="similarity">
    <text evidence="1">Belongs to the helicase family. UvrD subfamily.</text>
</comment>
<dbReference type="PANTHER" id="PTHR11070:SF2">
    <property type="entry name" value="ATP-DEPENDENT DNA HELICASE SRS2"/>
    <property type="match status" value="1"/>
</dbReference>
<evidence type="ECO:0000256" key="2">
    <source>
        <dbReference type="ARBA" id="ARBA00022741"/>
    </source>
</evidence>
<sequence>MQGDTRIHNSSKPLRILNLAPQAAPAAPLSGFSTVAGRPYWRALAPRVQRAVSLLAWQQSRCQRTGAGAASTWHHGLSEEQVAAVTASQQHVRVDAVPGSGKTRVLISRIAHLIEERGVPARQILAITFTRKAAGELQTRIAASLGPKAAAEVVAGTFHSVAARLLRNHVSLIPSCGRNRRFQILDQADSVGTMTTLLKEQARSPLERRFAADLITETDFKAFIKTANREAVGLGKGLQYCISKLKGGLTSHFGLTGLQAIERLQQGGLPRDNPRLLAFIGEDSLRHTLPLAFDAYNERLCSLNQFDYDDLMAGIVSLLEQRPELCRRYQRAYTHVLVDEFQDTNAAQYNLVHQLIGSEGNLFVVGDPDQAIYGWRGANAAYMDSFLQNDFPDLVTLQLRDNYRSTPEILSAASWALAGQDPALAGRIPFQPQCPSGPAVEVLAADTGREEAQQVVDCIQSLTKSGQFQPRDCAILFRRHIQGRLFEQAMVQANVPYILLGGEPFWGRKEVKDMMAYLHLLANLHEAAALKRIINMPKRALGDKALENLTAWAKSQGHTLGSCLFGEFPASHIPPRDTLAASLPRRVQVMQRNGVVEEPDGLSGLRQPALSDLASLVEEHLPVLPSAKEMGVSPAARRAVCAFRAQMALIRLQVEVCEPDEVMQLVMEAIELEDYIISGAFSKQGDPLERWDRVKLLL</sequence>
<evidence type="ECO:0000259" key="13">
    <source>
        <dbReference type="PROSITE" id="PS51217"/>
    </source>
</evidence>
<dbReference type="GO" id="GO:0016787">
    <property type="term" value="F:hydrolase activity"/>
    <property type="evidence" value="ECO:0007669"/>
    <property type="project" value="UniProtKB-UniRule"/>
</dbReference>
<evidence type="ECO:0000256" key="9">
    <source>
        <dbReference type="ARBA" id="ARBA00034808"/>
    </source>
</evidence>
<dbReference type="Pfam" id="PF13361">
    <property type="entry name" value="UvrD_C"/>
    <property type="match status" value="1"/>
</dbReference>
<dbReference type="InterPro" id="IPR027417">
    <property type="entry name" value="P-loop_NTPase"/>
</dbReference>
<name>A0AAW1SWI9_9CHLO</name>
<dbReference type="EC" id="5.6.2.4" evidence="9"/>
<keyword evidence="5 11" id="KW-0067">ATP-binding</keyword>
<dbReference type="InterPro" id="IPR000212">
    <property type="entry name" value="DNA_helicase_UvrD/REP"/>
</dbReference>
<comment type="catalytic activity">
    <reaction evidence="10">
        <text>ATP + H2O = ADP + phosphate + H(+)</text>
        <dbReference type="Rhea" id="RHEA:13065"/>
        <dbReference type="ChEBI" id="CHEBI:15377"/>
        <dbReference type="ChEBI" id="CHEBI:15378"/>
        <dbReference type="ChEBI" id="CHEBI:30616"/>
        <dbReference type="ChEBI" id="CHEBI:43474"/>
        <dbReference type="ChEBI" id="CHEBI:456216"/>
        <dbReference type="EC" id="5.6.2.4"/>
    </reaction>
</comment>
<dbReference type="CDD" id="cd17932">
    <property type="entry name" value="DEXQc_UvrD"/>
    <property type="match status" value="1"/>
</dbReference>
<feature type="domain" description="UvrD-like helicase ATP-binding" evidence="12">
    <location>
        <begin position="75"/>
        <end position="406"/>
    </location>
</feature>
<dbReference type="AlphaFoldDB" id="A0AAW1SWI9"/>
<dbReference type="PANTHER" id="PTHR11070">
    <property type="entry name" value="UVRD / RECB / PCRA DNA HELICASE FAMILY MEMBER"/>
    <property type="match status" value="1"/>
</dbReference>
<dbReference type="Proteomes" id="UP001485043">
    <property type="component" value="Unassembled WGS sequence"/>
</dbReference>
<dbReference type="Pfam" id="PF00580">
    <property type="entry name" value="UvrD-helicase"/>
    <property type="match status" value="1"/>
</dbReference>
<evidence type="ECO:0000256" key="1">
    <source>
        <dbReference type="ARBA" id="ARBA00009922"/>
    </source>
</evidence>
<keyword evidence="2 11" id="KW-0547">Nucleotide-binding</keyword>
<feature type="non-terminal residue" evidence="14">
    <location>
        <position position="698"/>
    </location>
</feature>
<evidence type="ECO:0000256" key="6">
    <source>
        <dbReference type="ARBA" id="ARBA00023125"/>
    </source>
</evidence>
<keyword evidence="6" id="KW-0238">DNA-binding</keyword>
<dbReference type="Gene3D" id="1.10.10.160">
    <property type="match status" value="2"/>
</dbReference>
<evidence type="ECO:0000256" key="7">
    <source>
        <dbReference type="ARBA" id="ARBA00023235"/>
    </source>
</evidence>
<dbReference type="Gene3D" id="3.40.50.300">
    <property type="entry name" value="P-loop containing nucleotide triphosphate hydrolases"/>
    <property type="match status" value="3"/>
</dbReference>
<keyword evidence="3 11" id="KW-0378">Hydrolase</keyword>
<dbReference type="GO" id="GO:0000725">
    <property type="term" value="P:recombinational repair"/>
    <property type="evidence" value="ECO:0007669"/>
    <property type="project" value="TreeGrafter"/>
</dbReference>
<feature type="domain" description="UvrD-like helicase C-terminal" evidence="13">
    <location>
        <begin position="407"/>
        <end position="698"/>
    </location>
</feature>
<evidence type="ECO:0000313" key="14">
    <source>
        <dbReference type="EMBL" id="KAK9859346.1"/>
    </source>
</evidence>
<dbReference type="GO" id="GO:0005634">
    <property type="term" value="C:nucleus"/>
    <property type="evidence" value="ECO:0007669"/>
    <property type="project" value="TreeGrafter"/>
</dbReference>
<comment type="caution">
    <text evidence="14">The sequence shown here is derived from an EMBL/GenBank/DDBJ whole genome shotgun (WGS) entry which is preliminary data.</text>
</comment>
<proteinExistence type="inferred from homology"/>
<dbReference type="PROSITE" id="PS51217">
    <property type="entry name" value="UVRD_HELICASE_CTER"/>
    <property type="match status" value="1"/>
</dbReference>
<dbReference type="GO" id="GO:0043138">
    <property type="term" value="F:3'-5' DNA helicase activity"/>
    <property type="evidence" value="ECO:0007669"/>
    <property type="project" value="UniProtKB-EC"/>
</dbReference>
<dbReference type="GO" id="GO:0005524">
    <property type="term" value="F:ATP binding"/>
    <property type="evidence" value="ECO:0007669"/>
    <property type="project" value="UniProtKB-UniRule"/>
</dbReference>
<dbReference type="EMBL" id="JALJOV010000883">
    <property type="protein sequence ID" value="KAK9859346.1"/>
    <property type="molecule type" value="Genomic_DNA"/>
</dbReference>
<feature type="binding site" evidence="11">
    <location>
        <begin position="96"/>
        <end position="103"/>
    </location>
    <ligand>
        <name>ATP</name>
        <dbReference type="ChEBI" id="CHEBI:30616"/>
    </ligand>
</feature>
<evidence type="ECO:0000256" key="5">
    <source>
        <dbReference type="ARBA" id="ARBA00022840"/>
    </source>
</evidence>
<evidence type="ECO:0000256" key="10">
    <source>
        <dbReference type="ARBA" id="ARBA00048988"/>
    </source>
</evidence>
<keyword evidence="15" id="KW-1185">Reference proteome</keyword>
<evidence type="ECO:0000256" key="8">
    <source>
        <dbReference type="ARBA" id="ARBA00034617"/>
    </source>
</evidence>
<comment type="catalytic activity">
    <reaction evidence="8">
        <text>Couples ATP hydrolysis with the unwinding of duplex DNA by translocating in the 3'-5' direction.</text>
        <dbReference type="EC" id="5.6.2.4"/>
    </reaction>
</comment>
<evidence type="ECO:0000256" key="3">
    <source>
        <dbReference type="ARBA" id="ARBA00022801"/>
    </source>
</evidence>
<keyword evidence="4 11" id="KW-0347">Helicase</keyword>
<gene>
    <name evidence="14" type="ORF">WJX84_001465</name>
</gene>
<dbReference type="SUPFAM" id="SSF52540">
    <property type="entry name" value="P-loop containing nucleoside triphosphate hydrolases"/>
    <property type="match status" value="1"/>
</dbReference>
<dbReference type="PROSITE" id="PS51198">
    <property type="entry name" value="UVRD_HELICASE_ATP_BIND"/>
    <property type="match status" value="1"/>
</dbReference>
<evidence type="ECO:0000313" key="15">
    <source>
        <dbReference type="Proteomes" id="UP001485043"/>
    </source>
</evidence>
<accession>A0AAW1SWI9</accession>
<evidence type="ECO:0000256" key="11">
    <source>
        <dbReference type="PROSITE-ProRule" id="PRU00560"/>
    </source>
</evidence>
<dbReference type="InterPro" id="IPR014016">
    <property type="entry name" value="UvrD-like_ATP-bd"/>
</dbReference>
<dbReference type="InterPro" id="IPR013986">
    <property type="entry name" value="DExx_box_DNA_helicase_dom_sf"/>
</dbReference>
<keyword evidence="7" id="KW-0413">Isomerase</keyword>
<dbReference type="InterPro" id="IPR014017">
    <property type="entry name" value="DNA_helicase_UvrD-like_C"/>
</dbReference>
<evidence type="ECO:0000256" key="4">
    <source>
        <dbReference type="ARBA" id="ARBA00022806"/>
    </source>
</evidence>